<evidence type="ECO:0000313" key="4">
    <source>
        <dbReference type="EMBL" id="TSN21201.1"/>
    </source>
</evidence>
<feature type="compositionally biased region" description="Acidic residues" evidence="2">
    <location>
        <begin position="421"/>
        <end position="434"/>
    </location>
</feature>
<name>A0A556U6H5_BAGYA</name>
<dbReference type="OrthoDB" id="8879443at2759"/>
<dbReference type="EMBL" id="VCAZ01000054">
    <property type="protein sequence ID" value="TSN21201.1"/>
    <property type="molecule type" value="Genomic_DNA"/>
</dbReference>
<evidence type="ECO:0000313" key="5">
    <source>
        <dbReference type="Proteomes" id="UP000319801"/>
    </source>
</evidence>
<evidence type="ECO:0000256" key="1">
    <source>
        <dbReference type="ARBA" id="ARBA00022801"/>
    </source>
</evidence>
<comment type="caution">
    <text evidence="4">The sequence shown here is derived from an EMBL/GenBank/DDBJ whole genome shotgun (WGS) entry which is preliminary data.</text>
</comment>
<dbReference type="GO" id="GO:0000723">
    <property type="term" value="P:telomere maintenance"/>
    <property type="evidence" value="ECO:0007669"/>
    <property type="project" value="TreeGrafter"/>
</dbReference>
<dbReference type="SUPFAM" id="SSF56300">
    <property type="entry name" value="Metallo-dependent phosphatases"/>
    <property type="match status" value="1"/>
</dbReference>
<feature type="domain" description="Mre11 DNA-binding" evidence="3">
    <location>
        <begin position="191"/>
        <end position="357"/>
    </location>
</feature>
<dbReference type="InterPro" id="IPR029052">
    <property type="entry name" value="Metallo-depent_PP-like"/>
</dbReference>
<dbReference type="GO" id="GO:0006303">
    <property type="term" value="P:double-strand break repair via nonhomologous end joining"/>
    <property type="evidence" value="ECO:0007669"/>
    <property type="project" value="TreeGrafter"/>
</dbReference>
<dbReference type="GO" id="GO:0000724">
    <property type="term" value="P:double-strand break repair via homologous recombination"/>
    <property type="evidence" value="ECO:0007669"/>
    <property type="project" value="TreeGrafter"/>
</dbReference>
<dbReference type="PANTHER" id="PTHR10139:SF1">
    <property type="entry name" value="DOUBLE-STRAND BREAK REPAIR PROTEIN MRE11"/>
    <property type="match status" value="1"/>
</dbReference>
<dbReference type="InterPro" id="IPR041796">
    <property type="entry name" value="Mre11_N"/>
</dbReference>
<keyword evidence="1" id="KW-0378">Hydrolase</keyword>
<dbReference type="Proteomes" id="UP000319801">
    <property type="component" value="Unassembled WGS sequence"/>
</dbReference>
<dbReference type="Pfam" id="PF04152">
    <property type="entry name" value="Mre11_DNA_bind"/>
    <property type="match status" value="1"/>
</dbReference>
<dbReference type="GO" id="GO:0097552">
    <property type="term" value="P:mitochondrial double-strand break repair via homologous recombination"/>
    <property type="evidence" value="ECO:0007669"/>
    <property type="project" value="TreeGrafter"/>
</dbReference>
<dbReference type="GO" id="GO:0007095">
    <property type="term" value="P:mitotic G2 DNA damage checkpoint signaling"/>
    <property type="evidence" value="ECO:0007669"/>
    <property type="project" value="TreeGrafter"/>
</dbReference>
<dbReference type="GO" id="GO:0000014">
    <property type="term" value="F:single-stranded DNA endodeoxyribonuclease activity"/>
    <property type="evidence" value="ECO:0007669"/>
    <property type="project" value="TreeGrafter"/>
</dbReference>
<organism evidence="4 5">
    <name type="scientific">Bagarius yarrelli</name>
    <name type="common">Goonch</name>
    <name type="synonym">Bagrus yarrelli</name>
    <dbReference type="NCBI Taxonomy" id="175774"/>
    <lineage>
        <taxon>Eukaryota</taxon>
        <taxon>Metazoa</taxon>
        <taxon>Chordata</taxon>
        <taxon>Craniata</taxon>
        <taxon>Vertebrata</taxon>
        <taxon>Euteleostomi</taxon>
        <taxon>Actinopterygii</taxon>
        <taxon>Neopterygii</taxon>
        <taxon>Teleostei</taxon>
        <taxon>Ostariophysi</taxon>
        <taxon>Siluriformes</taxon>
        <taxon>Sisoridae</taxon>
        <taxon>Sisorinae</taxon>
        <taxon>Bagarius</taxon>
    </lineage>
</organism>
<dbReference type="InterPro" id="IPR038487">
    <property type="entry name" value="Mre11_capping_dom"/>
</dbReference>
<dbReference type="GO" id="GO:0042138">
    <property type="term" value="P:meiotic DNA double-strand break formation"/>
    <property type="evidence" value="ECO:0007669"/>
    <property type="project" value="TreeGrafter"/>
</dbReference>
<feature type="compositionally biased region" description="Basic and acidic residues" evidence="2">
    <location>
        <begin position="406"/>
        <end position="420"/>
    </location>
</feature>
<feature type="region of interest" description="Disordered" evidence="2">
    <location>
        <begin position="607"/>
        <end position="628"/>
    </location>
</feature>
<reference evidence="4 5" key="1">
    <citation type="journal article" date="2019" name="Genome Biol. Evol.">
        <title>Whole-Genome Sequencing of the Giant Devil Catfish, Bagarius yarrelli.</title>
        <authorList>
            <person name="Jiang W."/>
            <person name="Lv Y."/>
            <person name="Cheng L."/>
            <person name="Yang K."/>
            <person name="Chao B."/>
            <person name="Wang X."/>
            <person name="Li Y."/>
            <person name="Pan X."/>
            <person name="You X."/>
            <person name="Zhang Y."/>
            <person name="Yang J."/>
            <person name="Li J."/>
            <person name="Zhang X."/>
            <person name="Liu S."/>
            <person name="Sun C."/>
            <person name="Yang J."/>
            <person name="Shi Q."/>
        </authorList>
    </citation>
    <scope>NUCLEOTIDE SEQUENCE [LARGE SCALE GENOMIC DNA]</scope>
    <source>
        <strain evidence="4">JWS20170419001</strain>
        <tissue evidence="4">Muscle</tissue>
    </source>
</reference>
<feature type="compositionally biased region" description="Low complexity" evidence="2">
    <location>
        <begin position="452"/>
        <end position="472"/>
    </location>
</feature>
<sequence>MTSFGNAIDDENTFKILVATDIHLGYLEKDAVRGNDSFVTFDEIMKCAKQNEVDFVLLGGDLFHDNKPSRKALYSCMEVMRKYCMGDKPILFEIISDQAVNFGNSKFPWVNYQDEHLNISIPIFSVHGNHDDPTGVRGRDRSIPDERLYRMFVNNQVSMLRPREDESAWFNMFVIHQNRHIGLLRVKGRKMNLQKIPLHTVRQFFIQDVVLSDHPDLFSPEMPNVAKKVQAFCQQKVEEMLEEAERERLGNPLTPDKPLIRLRVDYSGGFESFSTMRFSQTFVDRVANPKDILHFIRHKETRGNESIDFDLLLSRPSSEVLNLRVEDLVKEYFQTAEKNMQLSLLTEQGMGKAVQEFVDKEERDAIEELISYQLEKTQRYLRERHVEATEEKIDEEAINRARAHRDRADTARKDDFHQLDEPVDVSMESDEDDALMPPPIRGRGRGSRARGGRSQSGAARGRARGAGSQASRGGRGQKAASSPVKTKSIMDACSRRLLKVSDEVKRKSLGNTSVLSHWRLYASTMSSLRFHHGVSALSPWRLCAFTLASLRFHPGVSALSPLASLRFHPGVSALSPWRLCAFTTASLRCHHGVSALSRSLVSSSSLTIEDSDSEDDMPSVKPTRPTQK</sequence>
<evidence type="ECO:0000256" key="2">
    <source>
        <dbReference type="SAM" id="MobiDB-lite"/>
    </source>
</evidence>
<dbReference type="InterPro" id="IPR007281">
    <property type="entry name" value="Mre11_DNA-bd"/>
</dbReference>
<dbReference type="Gene3D" id="3.30.110.110">
    <property type="entry name" value="Mre11, capping domain"/>
    <property type="match status" value="1"/>
</dbReference>
<dbReference type="PANTHER" id="PTHR10139">
    <property type="entry name" value="DOUBLE-STRAND BREAK REPAIR PROTEIN MRE11"/>
    <property type="match status" value="1"/>
</dbReference>
<dbReference type="CDD" id="cd00840">
    <property type="entry name" value="MPP_Mre11_N"/>
    <property type="match status" value="1"/>
</dbReference>
<dbReference type="AlphaFoldDB" id="A0A556U6H5"/>
<dbReference type="GO" id="GO:0030870">
    <property type="term" value="C:Mre11 complex"/>
    <property type="evidence" value="ECO:0007669"/>
    <property type="project" value="TreeGrafter"/>
</dbReference>
<gene>
    <name evidence="4" type="ORF">Baya_9276</name>
</gene>
<keyword evidence="5" id="KW-1185">Reference proteome</keyword>
<dbReference type="GO" id="GO:0035861">
    <property type="term" value="C:site of double-strand break"/>
    <property type="evidence" value="ECO:0007669"/>
    <property type="project" value="TreeGrafter"/>
</dbReference>
<evidence type="ECO:0000259" key="3">
    <source>
        <dbReference type="SMART" id="SM01347"/>
    </source>
</evidence>
<dbReference type="SMART" id="SM01347">
    <property type="entry name" value="Mre11_DNA_bind"/>
    <property type="match status" value="1"/>
</dbReference>
<feature type="region of interest" description="Disordered" evidence="2">
    <location>
        <begin position="402"/>
        <end position="486"/>
    </location>
</feature>
<protein>
    <submittedName>
        <fullName evidence="4">Double-strand break repair protein MRE11</fullName>
    </submittedName>
</protein>
<feature type="compositionally biased region" description="Basic residues" evidence="2">
    <location>
        <begin position="442"/>
        <end position="451"/>
    </location>
</feature>
<proteinExistence type="predicted"/>
<dbReference type="GO" id="GO:0030145">
    <property type="term" value="F:manganese ion binding"/>
    <property type="evidence" value="ECO:0007669"/>
    <property type="project" value="InterPro"/>
</dbReference>
<dbReference type="Gene3D" id="3.60.21.10">
    <property type="match status" value="2"/>
</dbReference>
<dbReference type="GO" id="GO:0031573">
    <property type="term" value="P:mitotic intra-S DNA damage checkpoint signaling"/>
    <property type="evidence" value="ECO:0007669"/>
    <property type="project" value="TreeGrafter"/>
</dbReference>
<accession>A0A556U6H5</accession>